<keyword evidence="8" id="KW-0282">Flagellum</keyword>
<dbReference type="GO" id="GO:0005198">
    <property type="term" value="F:structural molecule activity"/>
    <property type="evidence" value="ECO:0007669"/>
    <property type="project" value="InterPro"/>
</dbReference>
<protein>
    <submittedName>
        <fullName evidence="8">Flagellar hook-associated protein FlgL</fullName>
    </submittedName>
</protein>
<dbReference type="Gene3D" id="1.20.1330.10">
    <property type="entry name" value="f41 fragment of flagellin, N-terminal domain"/>
    <property type="match status" value="1"/>
</dbReference>
<dbReference type="GO" id="GO:0071973">
    <property type="term" value="P:bacterial-type flagellum-dependent cell motility"/>
    <property type="evidence" value="ECO:0007669"/>
    <property type="project" value="InterPro"/>
</dbReference>
<dbReference type="Proteomes" id="UP000664658">
    <property type="component" value="Unassembled WGS sequence"/>
</dbReference>
<keyword evidence="6" id="KW-0175">Coiled coil</keyword>
<gene>
    <name evidence="8" type="primary">flgL</name>
    <name evidence="8" type="ORF">J2R62_04245</name>
</gene>
<keyword evidence="8" id="KW-0966">Cell projection</keyword>
<dbReference type="GO" id="GO:0009424">
    <property type="term" value="C:bacterial-type flagellum hook"/>
    <property type="evidence" value="ECO:0007669"/>
    <property type="project" value="InterPro"/>
</dbReference>
<feature type="coiled-coil region" evidence="6">
    <location>
        <begin position="52"/>
        <end position="79"/>
    </location>
</feature>
<dbReference type="RefSeq" id="WP_207541691.1">
    <property type="nucleotide sequence ID" value="NZ_JAFNAA010000003.1"/>
</dbReference>
<dbReference type="InterPro" id="IPR001492">
    <property type="entry name" value="Flagellin"/>
</dbReference>
<organism evidence="8 9">
    <name type="scientific">Plesiomonas shigelloides</name>
    <name type="common">Aeromonas shigelloides</name>
    <dbReference type="NCBI Taxonomy" id="703"/>
    <lineage>
        <taxon>Bacteria</taxon>
        <taxon>Pseudomonadati</taxon>
        <taxon>Pseudomonadota</taxon>
        <taxon>Gammaproteobacteria</taxon>
        <taxon>Enterobacterales</taxon>
        <taxon>Enterobacteriaceae</taxon>
        <taxon>Plesiomonas</taxon>
    </lineage>
</organism>
<keyword evidence="5" id="KW-0975">Bacterial flagellum</keyword>
<evidence type="ECO:0000256" key="6">
    <source>
        <dbReference type="SAM" id="Coils"/>
    </source>
</evidence>
<proteinExistence type="inferred from homology"/>
<evidence type="ECO:0000256" key="4">
    <source>
        <dbReference type="ARBA" id="ARBA00022525"/>
    </source>
</evidence>
<evidence type="ECO:0000256" key="5">
    <source>
        <dbReference type="ARBA" id="ARBA00023143"/>
    </source>
</evidence>
<evidence type="ECO:0000256" key="1">
    <source>
        <dbReference type="ARBA" id="ARBA00004365"/>
    </source>
</evidence>
<evidence type="ECO:0000313" key="8">
    <source>
        <dbReference type="EMBL" id="MBO1107441.1"/>
    </source>
</evidence>
<reference evidence="8" key="1">
    <citation type="submission" date="2021-03" db="EMBL/GenBank/DDBJ databases">
        <title>Plesiomonas shigelloides zfcc0051, isolated from zebrafish feces.</title>
        <authorList>
            <person name="Vanderhoek Z."/>
            <person name="Gaulke C."/>
        </authorList>
    </citation>
    <scope>NUCLEOTIDE SEQUENCE</scope>
    <source>
        <strain evidence="8">Zfcc0051</strain>
    </source>
</reference>
<evidence type="ECO:0000256" key="3">
    <source>
        <dbReference type="ARBA" id="ARBA00005709"/>
    </source>
</evidence>
<keyword evidence="8" id="KW-0969">Cilium</keyword>
<dbReference type="NCBIfam" id="TIGR02550">
    <property type="entry name" value="flagell_flgL"/>
    <property type="match status" value="1"/>
</dbReference>
<dbReference type="AlphaFoldDB" id="A0A8I2B1Z1"/>
<evidence type="ECO:0000313" key="9">
    <source>
        <dbReference type="Proteomes" id="UP000664658"/>
    </source>
</evidence>
<name>A0A8I2B1Z1_PLESH</name>
<comment type="caution">
    <text evidence="8">The sequence shown here is derived from an EMBL/GenBank/DDBJ whole genome shotgun (WGS) entry which is preliminary data.</text>
</comment>
<comment type="subcellular location">
    <subcellularLocation>
        <location evidence="1">Bacterial flagellum</location>
    </subcellularLocation>
    <subcellularLocation>
        <location evidence="2">Secreted</location>
    </subcellularLocation>
</comment>
<dbReference type="PANTHER" id="PTHR42792:SF1">
    <property type="entry name" value="FLAGELLAR HOOK-ASSOCIATED PROTEIN 3"/>
    <property type="match status" value="1"/>
</dbReference>
<dbReference type="SUPFAM" id="SSF64518">
    <property type="entry name" value="Phase 1 flagellin"/>
    <property type="match status" value="1"/>
</dbReference>
<comment type="similarity">
    <text evidence="3">Belongs to the bacterial flagellin family.</text>
</comment>
<dbReference type="InterPro" id="IPR001029">
    <property type="entry name" value="Flagellin_N"/>
</dbReference>
<dbReference type="GO" id="GO:0005576">
    <property type="term" value="C:extracellular region"/>
    <property type="evidence" value="ECO:0007669"/>
    <property type="project" value="UniProtKB-SubCell"/>
</dbReference>
<keyword evidence="4" id="KW-0964">Secreted</keyword>
<evidence type="ECO:0000259" key="7">
    <source>
        <dbReference type="Pfam" id="PF00669"/>
    </source>
</evidence>
<dbReference type="Pfam" id="PF00669">
    <property type="entry name" value="Flagellin_N"/>
    <property type="match status" value="1"/>
</dbReference>
<dbReference type="EMBL" id="JAFNAA010000003">
    <property type="protein sequence ID" value="MBO1107441.1"/>
    <property type="molecule type" value="Genomic_DNA"/>
</dbReference>
<dbReference type="InterPro" id="IPR013384">
    <property type="entry name" value="Flagell_FlgL"/>
</dbReference>
<accession>A0A8I2B1Z1</accession>
<evidence type="ECO:0000256" key="2">
    <source>
        <dbReference type="ARBA" id="ARBA00004613"/>
    </source>
</evidence>
<sequence>MRMSTFQLNSMMMDGMQTANSNYNTTIMQMQRQTKILTPSDDPIGSVQIMLLERQQAATDQYSKNIKNLMNEYTQQEALMRNGNDILLRGKELVLSLGNGAMTQDDREAVANELESIRDELLSVANSQNPDGDYQFAGNKLKNKPYSAPDYVYQGDSARRTSSTAEGVTLPVNMTADTIFGSGNNTVFKAIDDLTAALRDPATTQDELEAQMKNADSSIASTSVQLNSVWGGLGSQMQSLERMAGAHEDNTLMNKKMIGDIKDLDIPEAASRLKGYELALTATQLSYSKINDMSLFNYIK</sequence>
<feature type="domain" description="Flagellin N-terminal" evidence="7">
    <location>
        <begin position="4"/>
        <end position="139"/>
    </location>
</feature>
<dbReference type="PANTHER" id="PTHR42792">
    <property type="entry name" value="FLAGELLIN"/>
    <property type="match status" value="1"/>
</dbReference>